<evidence type="ECO:0000313" key="2">
    <source>
        <dbReference type="Proteomes" id="UP000078287"/>
    </source>
</evidence>
<dbReference type="RefSeq" id="WP_066783101.1">
    <property type="nucleotide sequence ID" value="NZ_LWQS01000032.1"/>
</dbReference>
<dbReference type="STRING" id="1707952.A6A03_08340"/>
<evidence type="ECO:0008006" key="3">
    <source>
        <dbReference type="Google" id="ProtNLM"/>
    </source>
</evidence>
<dbReference type="EMBL" id="LWQS01000032">
    <property type="protein sequence ID" value="OAN48379.1"/>
    <property type="molecule type" value="Genomic_DNA"/>
</dbReference>
<dbReference type="AlphaFoldDB" id="A0A178MIF3"/>
<reference evidence="1 2" key="1">
    <citation type="submission" date="2016-04" db="EMBL/GenBank/DDBJ databases">
        <title>Chloroflexus islandicus sp. nov., a thermophilic filamentous anoxygenic phototrophic bacterium from geyser Strokkur (Iceland).</title>
        <authorList>
            <person name="Gaisin V.A."/>
            <person name="Kalashnikov A.M."/>
            <person name="Sukhacheva M.V."/>
            <person name="Grouzdev D.S."/>
            <person name="Ivanov T.M."/>
            <person name="Kuznetsov B."/>
            <person name="Gorlenko V.M."/>
        </authorList>
    </citation>
    <scope>NUCLEOTIDE SEQUENCE [LARGE SCALE GENOMIC DNA]</scope>
    <source>
        <strain evidence="2">isl-2</strain>
    </source>
</reference>
<dbReference type="Pfam" id="PF11848">
    <property type="entry name" value="DUF3368"/>
    <property type="match status" value="1"/>
</dbReference>
<name>A0A178MIF3_9CHLR</name>
<evidence type="ECO:0000313" key="1">
    <source>
        <dbReference type="EMBL" id="OAN48379.1"/>
    </source>
</evidence>
<dbReference type="PANTHER" id="PTHR39550:SF1">
    <property type="entry name" value="SLL0658 PROTEIN"/>
    <property type="match status" value="1"/>
</dbReference>
<proteinExistence type="predicted"/>
<dbReference type="PANTHER" id="PTHR39550">
    <property type="entry name" value="SLL0658 PROTEIN"/>
    <property type="match status" value="1"/>
</dbReference>
<dbReference type="OrthoDB" id="164742at2"/>
<sequence>MNDAPVVCNTSPLIKLAGVGLLHLLPQLYGTILVPEQVLHEYTAGIEPDSPDLQAFPWLVTKHVAITPSLQTLAGLGLGEAAAISLALAQRARLILLDDKRARRIAVQQGLVVVGTLGVLVRARWQGQLAAVRPVLDLMIAQGRYISPALRAQVLQAAGESDVDQ</sequence>
<dbReference type="InterPro" id="IPR021799">
    <property type="entry name" value="PIN-like_prokaryotic"/>
</dbReference>
<organism evidence="1 2">
    <name type="scientific">Chloroflexus islandicus</name>
    <dbReference type="NCBI Taxonomy" id="1707952"/>
    <lineage>
        <taxon>Bacteria</taxon>
        <taxon>Bacillati</taxon>
        <taxon>Chloroflexota</taxon>
        <taxon>Chloroflexia</taxon>
        <taxon>Chloroflexales</taxon>
        <taxon>Chloroflexineae</taxon>
        <taxon>Chloroflexaceae</taxon>
        <taxon>Chloroflexus</taxon>
    </lineage>
</organism>
<gene>
    <name evidence="1" type="ORF">A6A03_08340</name>
</gene>
<accession>A0A178MIF3</accession>
<dbReference type="Proteomes" id="UP000078287">
    <property type="component" value="Unassembled WGS sequence"/>
</dbReference>
<protein>
    <recommendedName>
        <fullName evidence="3">DUF3368 domain-containing protein</fullName>
    </recommendedName>
</protein>
<keyword evidence="2" id="KW-1185">Reference proteome</keyword>
<comment type="caution">
    <text evidence="1">The sequence shown here is derived from an EMBL/GenBank/DDBJ whole genome shotgun (WGS) entry which is preliminary data.</text>
</comment>